<reference evidence="10 11" key="1">
    <citation type="submission" date="2023-11" db="EMBL/GenBank/DDBJ databases">
        <title>Halocaridina rubra genome assembly.</title>
        <authorList>
            <person name="Smith C."/>
        </authorList>
    </citation>
    <scope>NUCLEOTIDE SEQUENCE [LARGE SCALE GENOMIC DNA]</scope>
    <source>
        <strain evidence="10">EP-1</strain>
        <tissue evidence="10">Whole</tissue>
    </source>
</reference>
<dbReference type="SMART" id="SM00355">
    <property type="entry name" value="ZnF_C2H2"/>
    <property type="match status" value="4"/>
</dbReference>
<keyword evidence="4 8" id="KW-0863">Zinc-finger</keyword>
<comment type="subcellular location">
    <subcellularLocation>
        <location evidence="1">Nucleus</location>
    </subcellularLocation>
</comment>
<dbReference type="Proteomes" id="UP001381693">
    <property type="component" value="Unassembled WGS sequence"/>
</dbReference>
<comment type="similarity">
    <text evidence="7">Belongs to the snail C2H2-type zinc-finger protein family.</text>
</comment>
<dbReference type="AlphaFoldDB" id="A0AAN9AAF8"/>
<dbReference type="GO" id="GO:0000981">
    <property type="term" value="F:DNA-binding transcription factor activity, RNA polymerase II-specific"/>
    <property type="evidence" value="ECO:0007669"/>
    <property type="project" value="TreeGrafter"/>
</dbReference>
<evidence type="ECO:0000313" key="11">
    <source>
        <dbReference type="Proteomes" id="UP001381693"/>
    </source>
</evidence>
<feature type="domain" description="C2H2-type" evidence="9">
    <location>
        <begin position="108"/>
        <end position="135"/>
    </location>
</feature>
<evidence type="ECO:0000256" key="5">
    <source>
        <dbReference type="ARBA" id="ARBA00022833"/>
    </source>
</evidence>
<evidence type="ECO:0000256" key="3">
    <source>
        <dbReference type="ARBA" id="ARBA00022737"/>
    </source>
</evidence>
<feature type="domain" description="C2H2-type" evidence="9">
    <location>
        <begin position="21"/>
        <end position="49"/>
    </location>
</feature>
<dbReference type="PROSITE" id="PS50157">
    <property type="entry name" value="ZINC_FINGER_C2H2_2"/>
    <property type="match status" value="4"/>
</dbReference>
<dbReference type="InterPro" id="IPR036236">
    <property type="entry name" value="Znf_C2H2_sf"/>
</dbReference>
<keyword evidence="5" id="KW-0862">Zinc</keyword>
<dbReference type="Pfam" id="PF00096">
    <property type="entry name" value="zf-C2H2"/>
    <property type="match status" value="2"/>
</dbReference>
<keyword evidence="3" id="KW-0677">Repeat</keyword>
<gene>
    <name evidence="10" type="ORF">SK128_025394</name>
</gene>
<feature type="domain" description="C2H2-type" evidence="9">
    <location>
        <begin position="50"/>
        <end position="77"/>
    </location>
</feature>
<keyword evidence="11" id="KW-1185">Reference proteome</keyword>
<dbReference type="InterPro" id="IPR013087">
    <property type="entry name" value="Znf_C2H2_type"/>
</dbReference>
<accession>A0AAN9AAF8</accession>
<dbReference type="PANTHER" id="PTHR24388:SF54">
    <property type="entry name" value="PROTEIN ESCARGOT"/>
    <property type="match status" value="1"/>
</dbReference>
<proteinExistence type="inferred from homology"/>
<feature type="domain" description="C2H2-type" evidence="9">
    <location>
        <begin position="80"/>
        <end position="107"/>
    </location>
</feature>
<comment type="caution">
    <text evidence="10">The sequence shown here is derived from an EMBL/GenBank/DDBJ whole genome shotgun (WGS) entry which is preliminary data.</text>
</comment>
<dbReference type="SUPFAM" id="SSF57667">
    <property type="entry name" value="beta-beta-alpha zinc fingers"/>
    <property type="match status" value="2"/>
</dbReference>
<dbReference type="GO" id="GO:0008270">
    <property type="term" value="F:zinc ion binding"/>
    <property type="evidence" value="ECO:0007669"/>
    <property type="project" value="UniProtKB-KW"/>
</dbReference>
<evidence type="ECO:0000256" key="7">
    <source>
        <dbReference type="ARBA" id="ARBA00037948"/>
    </source>
</evidence>
<dbReference type="Gene3D" id="3.30.160.60">
    <property type="entry name" value="Classic Zinc Finger"/>
    <property type="match status" value="3"/>
</dbReference>
<dbReference type="FunFam" id="3.30.160.60:FF:001049">
    <property type="entry name" value="zinc finger protein 319"/>
    <property type="match status" value="1"/>
</dbReference>
<dbReference type="EMBL" id="JAXCGZ010009768">
    <property type="protein sequence ID" value="KAK7076237.1"/>
    <property type="molecule type" value="Genomic_DNA"/>
</dbReference>
<evidence type="ECO:0000256" key="8">
    <source>
        <dbReference type="PROSITE-ProRule" id="PRU00042"/>
    </source>
</evidence>
<evidence type="ECO:0000256" key="6">
    <source>
        <dbReference type="ARBA" id="ARBA00023242"/>
    </source>
</evidence>
<evidence type="ECO:0000256" key="2">
    <source>
        <dbReference type="ARBA" id="ARBA00022723"/>
    </source>
</evidence>
<sequence>MVFSNYQILEKHEYESHGIRIKCEFCNDTFTHSKSLKTHHLRKHVDDSNFQCELCLKKFKSRSNLWSHRQTHANYSSRRYECPKCPHRCNSRSKLKNHMQSHSGNKKYQCGECERGFLYPSVLLKHMEKHISESHEDFN</sequence>
<evidence type="ECO:0000256" key="4">
    <source>
        <dbReference type="ARBA" id="ARBA00022771"/>
    </source>
</evidence>
<dbReference type="GO" id="GO:0000978">
    <property type="term" value="F:RNA polymerase II cis-regulatory region sequence-specific DNA binding"/>
    <property type="evidence" value="ECO:0007669"/>
    <property type="project" value="TreeGrafter"/>
</dbReference>
<dbReference type="InterPro" id="IPR050527">
    <property type="entry name" value="Snail/Krueppel_Znf"/>
</dbReference>
<keyword evidence="2" id="KW-0479">Metal-binding</keyword>
<dbReference type="PROSITE" id="PS00028">
    <property type="entry name" value="ZINC_FINGER_C2H2_1"/>
    <property type="match status" value="4"/>
</dbReference>
<evidence type="ECO:0000256" key="1">
    <source>
        <dbReference type="ARBA" id="ARBA00004123"/>
    </source>
</evidence>
<name>A0AAN9AAF8_HALRR</name>
<dbReference type="GO" id="GO:0005634">
    <property type="term" value="C:nucleus"/>
    <property type="evidence" value="ECO:0007669"/>
    <property type="project" value="UniProtKB-SubCell"/>
</dbReference>
<evidence type="ECO:0000313" key="10">
    <source>
        <dbReference type="EMBL" id="KAK7076237.1"/>
    </source>
</evidence>
<organism evidence="10 11">
    <name type="scientific">Halocaridina rubra</name>
    <name type="common">Hawaiian red shrimp</name>
    <dbReference type="NCBI Taxonomy" id="373956"/>
    <lineage>
        <taxon>Eukaryota</taxon>
        <taxon>Metazoa</taxon>
        <taxon>Ecdysozoa</taxon>
        <taxon>Arthropoda</taxon>
        <taxon>Crustacea</taxon>
        <taxon>Multicrustacea</taxon>
        <taxon>Malacostraca</taxon>
        <taxon>Eumalacostraca</taxon>
        <taxon>Eucarida</taxon>
        <taxon>Decapoda</taxon>
        <taxon>Pleocyemata</taxon>
        <taxon>Caridea</taxon>
        <taxon>Atyoidea</taxon>
        <taxon>Atyidae</taxon>
        <taxon>Halocaridina</taxon>
    </lineage>
</organism>
<keyword evidence="6" id="KW-0539">Nucleus</keyword>
<evidence type="ECO:0000259" key="9">
    <source>
        <dbReference type="PROSITE" id="PS50157"/>
    </source>
</evidence>
<protein>
    <recommendedName>
        <fullName evidence="9">C2H2-type domain-containing protein</fullName>
    </recommendedName>
</protein>
<dbReference type="PANTHER" id="PTHR24388">
    <property type="entry name" value="ZINC FINGER PROTEIN"/>
    <property type="match status" value="1"/>
</dbReference>
<feature type="non-terminal residue" evidence="10">
    <location>
        <position position="139"/>
    </location>
</feature>